<gene>
    <name evidence="1" type="ORF">P167DRAFT_543043</name>
</gene>
<organism evidence="1 2">
    <name type="scientific">Morchella conica CCBAS932</name>
    <dbReference type="NCBI Taxonomy" id="1392247"/>
    <lineage>
        <taxon>Eukaryota</taxon>
        <taxon>Fungi</taxon>
        <taxon>Dikarya</taxon>
        <taxon>Ascomycota</taxon>
        <taxon>Pezizomycotina</taxon>
        <taxon>Pezizomycetes</taxon>
        <taxon>Pezizales</taxon>
        <taxon>Morchellaceae</taxon>
        <taxon>Morchella</taxon>
    </lineage>
</organism>
<dbReference type="AlphaFoldDB" id="A0A3N4KY93"/>
<dbReference type="Proteomes" id="UP000277580">
    <property type="component" value="Unassembled WGS sequence"/>
</dbReference>
<accession>A0A3N4KY93</accession>
<sequence>MSSEYHAQAASWTLKNYLRLIVHEAFGQSQGYFTLQITRAGSGRPEGTRDGSTTTKGQGMLIPRIQQQSRRYYIALCAVCLESYHRAPWFIPKPKQRHCLTGDVHYRQDSPAGLPSSIPGLSFDLKRSVILGLHELARIPSRKTTQGPKDRPIEYYYSFEFDTSTELQNQKITLAPPKPNTRTRYQYS</sequence>
<reference evidence="1 2" key="1">
    <citation type="journal article" date="2018" name="Nat. Ecol. Evol.">
        <title>Pezizomycetes genomes reveal the molecular basis of ectomycorrhizal truffle lifestyle.</title>
        <authorList>
            <person name="Murat C."/>
            <person name="Payen T."/>
            <person name="Noel B."/>
            <person name="Kuo A."/>
            <person name="Morin E."/>
            <person name="Chen J."/>
            <person name="Kohler A."/>
            <person name="Krizsan K."/>
            <person name="Balestrini R."/>
            <person name="Da Silva C."/>
            <person name="Montanini B."/>
            <person name="Hainaut M."/>
            <person name="Levati E."/>
            <person name="Barry K.W."/>
            <person name="Belfiori B."/>
            <person name="Cichocki N."/>
            <person name="Clum A."/>
            <person name="Dockter R.B."/>
            <person name="Fauchery L."/>
            <person name="Guy J."/>
            <person name="Iotti M."/>
            <person name="Le Tacon F."/>
            <person name="Lindquist E.A."/>
            <person name="Lipzen A."/>
            <person name="Malagnac F."/>
            <person name="Mello A."/>
            <person name="Molinier V."/>
            <person name="Miyauchi S."/>
            <person name="Poulain J."/>
            <person name="Riccioni C."/>
            <person name="Rubini A."/>
            <person name="Sitrit Y."/>
            <person name="Splivallo R."/>
            <person name="Traeger S."/>
            <person name="Wang M."/>
            <person name="Zifcakova L."/>
            <person name="Wipf D."/>
            <person name="Zambonelli A."/>
            <person name="Paolocci F."/>
            <person name="Nowrousian M."/>
            <person name="Ottonello S."/>
            <person name="Baldrian P."/>
            <person name="Spatafora J.W."/>
            <person name="Henrissat B."/>
            <person name="Nagy L.G."/>
            <person name="Aury J.M."/>
            <person name="Wincker P."/>
            <person name="Grigoriev I.V."/>
            <person name="Bonfante P."/>
            <person name="Martin F.M."/>
        </authorList>
    </citation>
    <scope>NUCLEOTIDE SEQUENCE [LARGE SCALE GENOMIC DNA]</scope>
    <source>
        <strain evidence="1 2">CCBAS932</strain>
    </source>
</reference>
<evidence type="ECO:0000313" key="2">
    <source>
        <dbReference type="Proteomes" id="UP000277580"/>
    </source>
</evidence>
<name>A0A3N4KY93_9PEZI</name>
<dbReference type="InParanoid" id="A0A3N4KY93"/>
<keyword evidence="2" id="KW-1185">Reference proteome</keyword>
<protein>
    <submittedName>
        <fullName evidence="1">Uncharacterized protein</fullName>
    </submittedName>
</protein>
<evidence type="ECO:0000313" key="1">
    <source>
        <dbReference type="EMBL" id="RPB15497.1"/>
    </source>
</evidence>
<dbReference type="EMBL" id="ML119113">
    <property type="protein sequence ID" value="RPB15497.1"/>
    <property type="molecule type" value="Genomic_DNA"/>
</dbReference>
<proteinExistence type="predicted"/>